<dbReference type="Proteomes" id="UP001612928">
    <property type="component" value="Unassembled WGS sequence"/>
</dbReference>
<dbReference type="EMBL" id="JBITMB010000002">
    <property type="protein sequence ID" value="MFI7440203.1"/>
    <property type="molecule type" value="Genomic_DNA"/>
</dbReference>
<sequence length="369" mass="37244">MLPRPLALLAALALSGTTGVVIGLLPGRAQPDAGPGSPSVHVAGPGTAAGRPPGPPGPPDADAAGGPAVAEGAFVAFVDAARLPVPGLAAHARRTGLRRYAVGHVIAEPGGCLPRWAGAAPAGGAAVAFGALRGPFADLRAVGGEAGLVLGGPAGRGLAGACATADDLAAAYRSLVTATGAAFLDFEVRDGADHAAAERRARAVRALQEELPVRVGFTLELHPYGLAAQDVELLRLTHRLGADVTTVNLLAPVQAPEPGTPLPVREVAASWDQPAGRSGAGTPDARLRRVAAAVRVARDQVAAAQNLSGAGEAGRRIALTPVLDDPHGLSETDARKLSAFADRHGLAWLSLRGVRQDPAVTRILWRTPA</sequence>
<proteinExistence type="predicted"/>
<keyword evidence="3" id="KW-1185">Reference proteome</keyword>
<evidence type="ECO:0008006" key="4">
    <source>
        <dbReference type="Google" id="ProtNLM"/>
    </source>
</evidence>
<name>A0ABW8A1A6_9ACTN</name>
<evidence type="ECO:0000256" key="1">
    <source>
        <dbReference type="SAM" id="MobiDB-lite"/>
    </source>
</evidence>
<feature type="compositionally biased region" description="Low complexity" evidence="1">
    <location>
        <begin position="42"/>
        <end position="51"/>
    </location>
</feature>
<reference evidence="2 3" key="1">
    <citation type="submission" date="2024-10" db="EMBL/GenBank/DDBJ databases">
        <title>The Natural Products Discovery Center: Release of the First 8490 Sequenced Strains for Exploring Actinobacteria Biosynthetic Diversity.</title>
        <authorList>
            <person name="Kalkreuter E."/>
            <person name="Kautsar S.A."/>
            <person name="Yang D."/>
            <person name="Bader C.D."/>
            <person name="Teijaro C.N."/>
            <person name="Fluegel L."/>
            <person name="Davis C.M."/>
            <person name="Simpson J.R."/>
            <person name="Lauterbach L."/>
            <person name="Steele A.D."/>
            <person name="Gui C."/>
            <person name="Meng S."/>
            <person name="Li G."/>
            <person name="Viehrig K."/>
            <person name="Ye F."/>
            <person name="Su P."/>
            <person name="Kiefer A.F."/>
            <person name="Nichols A."/>
            <person name="Cepeda A.J."/>
            <person name="Yan W."/>
            <person name="Fan B."/>
            <person name="Jiang Y."/>
            <person name="Adhikari A."/>
            <person name="Zheng C.-J."/>
            <person name="Schuster L."/>
            <person name="Cowan T.M."/>
            <person name="Smanski M.J."/>
            <person name="Chevrette M.G."/>
            <person name="De Carvalho L.P.S."/>
            <person name="Shen B."/>
        </authorList>
    </citation>
    <scope>NUCLEOTIDE SEQUENCE [LARGE SCALE GENOMIC DNA]</scope>
    <source>
        <strain evidence="2 3">NPDC049503</strain>
    </source>
</reference>
<dbReference type="InterPro" id="IPR052750">
    <property type="entry name" value="GH18_Chitinase"/>
</dbReference>
<dbReference type="RefSeq" id="WP_397019909.1">
    <property type="nucleotide sequence ID" value="NZ_JBITMB010000002.1"/>
</dbReference>
<dbReference type="PANTHER" id="PTHR42976">
    <property type="entry name" value="BIFUNCTIONAL CHITINASE/LYSOZYME-RELATED"/>
    <property type="match status" value="1"/>
</dbReference>
<protein>
    <recommendedName>
        <fullName evidence="4">Chitinase</fullName>
    </recommendedName>
</protein>
<gene>
    <name evidence="2" type="ORF">ACIBP5_09595</name>
</gene>
<evidence type="ECO:0000313" key="3">
    <source>
        <dbReference type="Proteomes" id="UP001612928"/>
    </source>
</evidence>
<comment type="caution">
    <text evidence="2">The sequence shown here is derived from an EMBL/GenBank/DDBJ whole genome shotgun (WGS) entry which is preliminary data.</text>
</comment>
<evidence type="ECO:0000313" key="2">
    <source>
        <dbReference type="EMBL" id="MFI7440203.1"/>
    </source>
</evidence>
<accession>A0ABW8A1A6</accession>
<organism evidence="2 3">
    <name type="scientific">Nonomuraea indica</name>
    <dbReference type="NCBI Taxonomy" id="1581193"/>
    <lineage>
        <taxon>Bacteria</taxon>
        <taxon>Bacillati</taxon>
        <taxon>Actinomycetota</taxon>
        <taxon>Actinomycetes</taxon>
        <taxon>Streptosporangiales</taxon>
        <taxon>Streptosporangiaceae</taxon>
        <taxon>Nonomuraea</taxon>
    </lineage>
</organism>
<dbReference type="Gene3D" id="3.20.20.80">
    <property type="entry name" value="Glycosidases"/>
    <property type="match status" value="1"/>
</dbReference>
<dbReference type="PANTHER" id="PTHR42976:SF1">
    <property type="entry name" value="GH18 DOMAIN-CONTAINING PROTEIN-RELATED"/>
    <property type="match status" value="1"/>
</dbReference>
<feature type="region of interest" description="Disordered" evidence="1">
    <location>
        <begin position="31"/>
        <end position="65"/>
    </location>
</feature>